<dbReference type="STRING" id="698738.OLEAN_C11490"/>
<dbReference type="AlphaFoldDB" id="R4YLD6"/>
<dbReference type="Proteomes" id="UP000032749">
    <property type="component" value="Chromosome"/>
</dbReference>
<dbReference type="HOGENOM" id="CLU_2480301_0_0_6"/>
<sequence length="87" mass="10059">MKFPLTAPIGGRVLRVIPFYYQCLLLLMLQYLDPQRWLLYRYAPAPEHRESTTQVRPQSQQPSLPMLSKKTRCVGSLAPFSNQGDYS</sequence>
<reference evidence="2 3" key="1">
    <citation type="journal article" date="2013" name="Nat. Commun.">
        <title>Genome sequence and functional genomic analysis of the oil-degrading bacterium Oleispira antarctica.</title>
        <authorList>
            <person name="Kube M."/>
            <person name="Chernikova T.N."/>
            <person name="Al-Ramahi Y."/>
            <person name="Beloqui A."/>
            <person name="Lopez-Cortez N."/>
            <person name="Guazzaroni M.E."/>
            <person name="Heipieper H.J."/>
            <person name="Klages S."/>
            <person name="Kotsyurbenko O.R."/>
            <person name="Langer I."/>
            <person name="Nechitaylo T.Y."/>
            <person name="Lunsdorf H."/>
            <person name="Fernandez M."/>
            <person name="Juarez S."/>
            <person name="Ciordia S."/>
            <person name="Singer A."/>
            <person name="Kagan O."/>
            <person name="Egorova O."/>
            <person name="Petit P.A."/>
            <person name="Stogios P."/>
            <person name="Kim Y."/>
            <person name="Tchigvintsev A."/>
            <person name="Flick R."/>
            <person name="Denaro R."/>
            <person name="Genovese M."/>
            <person name="Albar J.P."/>
            <person name="Reva O.N."/>
            <person name="Martinez-Gomariz M."/>
            <person name="Tran H."/>
            <person name="Ferrer M."/>
            <person name="Savchenko A."/>
            <person name="Yakunin A.F."/>
            <person name="Yakimov M.M."/>
            <person name="Golyshina O.V."/>
            <person name="Reinhardt R."/>
            <person name="Golyshin P.N."/>
        </authorList>
    </citation>
    <scope>NUCLEOTIDE SEQUENCE [LARGE SCALE GENOMIC DNA]</scope>
</reference>
<keyword evidence="3" id="KW-1185">Reference proteome</keyword>
<dbReference type="EMBL" id="FO203512">
    <property type="protein sequence ID" value="CCK75325.1"/>
    <property type="molecule type" value="Genomic_DNA"/>
</dbReference>
<gene>
    <name evidence="2" type="ORF">OLEAN_C11490</name>
</gene>
<feature type="transmembrane region" description="Helical" evidence="1">
    <location>
        <begin position="12"/>
        <end position="32"/>
    </location>
</feature>
<proteinExistence type="predicted"/>
<keyword evidence="1" id="KW-1133">Transmembrane helix</keyword>
<keyword evidence="1" id="KW-0812">Transmembrane</keyword>
<evidence type="ECO:0000256" key="1">
    <source>
        <dbReference type="SAM" id="Phobius"/>
    </source>
</evidence>
<protein>
    <submittedName>
        <fullName evidence="2">Uncharacterized protein</fullName>
    </submittedName>
</protein>
<evidence type="ECO:0000313" key="2">
    <source>
        <dbReference type="EMBL" id="CCK75325.1"/>
    </source>
</evidence>
<evidence type="ECO:0000313" key="3">
    <source>
        <dbReference type="Proteomes" id="UP000032749"/>
    </source>
</evidence>
<keyword evidence="1" id="KW-0472">Membrane</keyword>
<dbReference type="KEGG" id="oai:OLEAN_C11490"/>
<name>R4YLD6_OLEAN</name>
<organism evidence="2 3">
    <name type="scientific">Oleispira antarctica RB-8</name>
    <dbReference type="NCBI Taxonomy" id="698738"/>
    <lineage>
        <taxon>Bacteria</taxon>
        <taxon>Pseudomonadati</taxon>
        <taxon>Pseudomonadota</taxon>
        <taxon>Gammaproteobacteria</taxon>
        <taxon>Oceanospirillales</taxon>
        <taxon>Oceanospirillaceae</taxon>
        <taxon>Oleispira</taxon>
    </lineage>
</organism>
<accession>R4YLD6</accession>